<sequence length="454" mass="47173">MAPHNGSPDGVTQLSAMLREAEYSEPHADHEPVDPIRRRQQRRRRGLIVGLSALVVVGIVGGYVGVSLSAPLPALAVETTALRAPEPPAPATILTPPEGAWAISVAGAEEYLGADAAGIWATSGADESRPIASITKLITALMILDAKPLAASDDPGPTLTFDKADHDLYDKYYVLGATIAKMPTGSSLSLHDVLETMLVVSACNYAEAAAGWAFGSQSGFLAAARSWLAANGLEHTTIVEPTGIDARNVSTPRDLLALGRLAMANPAIADIVASETLDVPGLEFRSNTNTLLGVSGVYGVKTGTLEGSGSNLLFAARLATGAGQLDILGVLLGGTSHDAVDREIRAWLESIAAGFQRVTVGEAGRTVGTVSSAWGEQARMVLESGGSLELWSDTEIAVSMTAPTVTSAVAGQQVASVTWTAGPEAATVPVVLDTTISEPDAWWRLTHPAELFGW</sequence>
<keyword evidence="4" id="KW-1185">Reference proteome</keyword>
<gene>
    <name evidence="3" type="ORF">GCM10025869_15750</name>
</gene>
<feature type="transmembrane region" description="Helical" evidence="1">
    <location>
        <begin position="47"/>
        <end position="66"/>
    </location>
</feature>
<evidence type="ECO:0000256" key="1">
    <source>
        <dbReference type="SAM" id="Phobius"/>
    </source>
</evidence>
<feature type="domain" description="Peptidase S11 D-alanyl-D-alanine carboxypeptidase A N-terminal" evidence="2">
    <location>
        <begin position="119"/>
        <end position="316"/>
    </location>
</feature>
<evidence type="ECO:0000313" key="3">
    <source>
        <dbReference type="EMBL" id="GMA91046.1"/>
    </source>
</evidence>
<proteinExistence type="predicted"/>
<keyword evidence="1" id="KW-0472">Membrane</keyword>
<dbReference type="Proteomes" id="UP001157069">
    <property type="component" value="Unassembled WGS sequence"/>
</dbReference>
<dbReference type="Pfam" id="PF00768">
    <property type="entry name" value="Peptidase_S11"/>
    <property type="match status" value="1"/>
</dbReference>
<name>A0ABQ6JRW1_9MICO</name>
<keyword evidence="1" id="KW-1133">Transmembrane helix</keyword>
<comment type="caution">
    <text evidence="3">The sequence shown here is derived from an EMBL/GenBank/DDBJ whole genome shotgun (WGS) entry which is preliminary data.</text>
</comment>
<dbReference type="EMBL" id="BSVA01000001">
    <property type="protein sequence ID" value="GMA91046.1"/>
    <property type="molecule type" value="Genomic_DNA"/>
</dbReference>
<evidence type="ECO:0000313" key="4">
    <source>
        <dbReference type="Proteomes" id="UP001157069"/>
    </source>
</evidence>
<accession>A0ABQ6JRW1</accession>
<dbReference type="InterPro" id="IPR001967">
    <property type="entry name" value="Peptidase_S11_N"/>
</dbReference>
<reference evidence="4" key="1">
    <citation type="journal article" date="2019" name="Int. J. Syst. Evol. Microbiol.">
        <title>The Global Catalogue of Microorganisms (GCM) 10K type strain sequencing project: providing services to taxonomists for standard genome sequencing and annotation.</title>
        <authorList>
            <consortium name="The Broad Institute Genomics Platform"/>
            <consortium name="The Broad Institute Genome Sequencing Center for Infectious Disease"/>
            <person name="Wu L."/>
            <person name="Ma J."/>
        </authorList>
    </citation>
    <scope>NUCLEOTIDE SEQUENCE [LARGE SCALE GENOMIC DNA]</scope>
    <source>
        <strain evidence="4">NBRC 108755</strain>
    </source>
</reference>
<dbReference type="Gene3D" id="3.40.710.10">
    <property type="entry name" value="DD-peptidase/beta-lactamase superfamily"/>
    <property type="match status" value="1"/>
</dbReference>
<dbReference type="InterPro" id="IPR012338">
    <property type="entry name" value="Beta-lactam/transpept-like"/>
</dbReference>
<keyword evidence="1" id="KW-0812">Transmembrane</keyword>
<dbReference type="SUPFAM" id="SSF56601">
    <property type="entry name" value="beta-lactamase/transpeptidase-like"/>
    <property type="match status" value="1"/>
</dbReference>
<protein>
    <recommendedName>
        <fullName evidence="2">Peptidase S11 D-alanyl-D-alanine carboxypeptidase A N-terminal domain-containing protein</fullName>
    </recommendedName>
</protein>
<evidence type="ECO:0000259" key="2">
    <source>
        <dbReference type="Pfam" id="PF00768"/>
    </source>
</evidence>
<organism evidence="3 4">
    <name type="scientific">Homoserinibacter gongjuensis</name>
    <dbReference type="NCBI Taxonomy" id="1162968"/>
    <lineage>
        <taxon>Bacteria</taxon>
        <taxon>Bacillati</taxon>
        <taxon>Actinomycetota</taxon>
        <taxon>Actinomycetes</taxon>
        <taxon>Micrococcales</taxon>
        <taxon>Microbacteriaceae</taxon>
        <taxon>Homoserinibacter</taxon>
    </lineage>
</organism>